<comment type="caution">
    <text evidence="1">The sequence shown here is derived from an EMBL/GenBank/DDBJ whole genome shotgun (WGS) entry which is preliminary data.</text>
</comment>
<accession>A0A813WLN4</accession>
<dbReference type="GO" id="GO:0005576">
    <property type="term" value="C:extracellular region"/>
    <property type="evidence" value="ECO:0007669"/>
    <property type="project" value="InterPro"/>
</dbReference>
<dbReference type="AlphaFoldDB" id="A0A813WLN4"/>
<proteinExistence type="predicted"/>
<dbReference type="InterPro" id="IPR001299">
    <property type="entry name" value="Ependymin"/>
</dbReference>
<dbReference type="EMBL" id="CAJNON010000045">
    <property type="protein sequence ID" value="CAF0859764.1"/>
    <property type="molecule type" value="Genomic_DNA"/>
</dbReference>
<dbReference type="GO" id="GO:0007160">
    <property type="term" value="P:cell-matrix adhesion"/>
    <property type="evidence" value="ECO:0007669"/>
    <property type="project" value="InterPro"/>
</dbReference>
<organism evidence="1 2">
    <name type="scientific">Adineta steineri</name>
    <dbReference type="NCBI Taxonomy" id="433720"/>
    <lineage>
        <taxon>Eukaryota</taxon>
        <taxon>Metazoa</taxon>
        <taxon>Spiralia</taxon>
        <taxon>Gnathifera</taxon>
        <taxon>Rotifera</taxon>
        <taxon>Eurotatoria</taxon>
        <taxon>Bdelloidea</taxon>
        <taxon>Adinetida</taxon>
        <taxon>Adinetidae</taxon>
        <taxon>Adineta</taxon>
    </lineage>
</organism>
<evidence type="ECO:0000313" key="2">
    <source>
        <dbReference type="Proteomes" id="UP000663891"/>
    </source>
</evidence>
<dbReference type="PANTHER" id="PTHR10697:SF13">
    <property type="entry name" value="RICIN B LECTIN DOMAIN-CONTAINING PROTEIN"/>
    <property type="match status" value="1"/>
</dbReference>
<dbReference type="GO" id="GO:0005509">
    <property type="term" value="F:calcium ion binding"/>
    <property type="evidence" value="ECO:0007669"/>
    <property type="project" value="InterPro"/>
</dbReference>
<reference evidence="1" key="1">
    <citation type="submission" date="2021-02" db="EMBL/GenBank/DDBJ databases">
        <authorList>
            <person name="Nowell W R."/>
        </authorList>
    </citation>
    <scope>NUCLEOTIDE SEQUENCE</scope>
</reference>
<dbReference type="OrthoDB" id="10105998at2759"/>
<sequence>MLTTERSSDGTTETISGTYSVAYDGKHGLFAMKGGSVSSKDGSNSWLWVIQSINEKKIYTINETAKTCSVSPLPVLPVVCIPESASYVYSNTSKYNGKEITTDTWLVESQGSFTYITVTRDKLCIPVGGSVSVPDTESASYVYSNTSKYNGKEITTDTWLVESQGSFTYITVTRDKLCIPVGGSVSVPDTGLSSSQTYTQFEAKIKDKTIIKVPKECSGVN</sequence>
<gene>
    <name evidence="1" type="ORF">VCS650_LOCUS7127</name>
</gene>
<dbReference type="Proteomes" id="UP000663891">
    <property type="component" value="Unassembled WGS sequence"/>
</dbReference>
<evidence type="ECO:0000313" key="1">
    <source>
        <dbReference type="EMBL" id="CAF0859764.1"/>
    </source>
</evidence>
<name>A0A813WLN4_9BILA</name>
<dbReference type="GO" id="GO:0005764">
    <property type="term" value="C:lysosome"/>
    <property type="evidence" value="ECO:0007669"/>
    <property type="project" value="TreeGrafter"/>
</dbReference>
<protein>
    <submittedName>
        <fullName evidence="1">Uncharacterized protein</fullName>
    </submittedName>
</protein>
<dbReference type="PANTHER" id="PTHR10697">
    <property type="entry name" value="MAMMALIAN EPENDYMIN-RELATED PROTEIN 1"/>
    <property type="match status" value="1"/>
</dbReference>
<dbReference type="Pfam" id="PF00811">
    <property type="entry name" value="Ependymin"/>
    <property type="match status" value="1"/>
</dbReference>